<dbReference type="PANTHER" id="PTHR47751">
    <property type="entry name" value="SUPERFAMILY HYDROLASE, PUTATIVE (AFU_ORTHOLOGUE AFUA_2G16580)-RELATED"/>
    <property type="match status" value="1"/>
</dbReference>
<dbReference type="PANTHER" id="PTHR47751:SF2">
    <property type="entry name" value="DLTD N-TERMINAL DOMAIN PROTEIN (AFU_ORTHOLOGUE AFUA_8G00380)-RELATED"/>
    <property type="match status" value="1"/>
</dbReference>
<proteinExistence type="inferred from homology"/>
<feature type="domain" description="AB hydrolase-1" evidence="2">
    <location>
        <begin position="31"/>
        <end position="272"/>
    </location>
</feature>
<reference evidence="3 4" key="1">
    <citation type="submission" date="2018-12" db="EMBL/GenBank/DDBJ databases">
        <title>Draft genome sequence of Xylaria grammica IHI A82.</title>
        <authorList>
            <person name="Buettner E."/>
            <person name="Kellner H."/>
        </authorList>
    </citation>
    <scope>NUCLEOTIDE SEQUENCE [LARGE SCALE GENOMIC DNA]</scope>
    <source>
        <strain evidence="3 4">IHI A82</strain>
    </source>
</reference>
<accession>A0A439CSC5</accession>
<name>A0A439CSC5_9PEZI</name>
<dbReference type="EMBL" id="RYZI01000486">
    <property type="protein sequence ID" value="RWA05040.1"/>
    <property type="molecule type" value="Genomic_DNA"/>
</dbReference>
<gene>
    <name evidence="3" type="ORF">EKO27_g10071</name>
</gene>
<dbReference type="InterPro" id="IPR000073">
    <property type="entry name" value="AB_hydrolase_1"/>
</dbReference>
<dbReference type="SUPFAM" id="SSF53474">
    <property type="entry name" value="alpha/beta-Hydrolases"/>
    <property type="match status" value="1"/>
</dbReference>
<organism evidence="3 4">
    <name type="scientific">Xylaria grammica</name>
    <dbReference type="NCBI Taxonomy" id="363999"/>
    <lineage>
        <taxon>Eukaryota</taxon>
        <taxon>Fungi</taxon>
        <taxon>Dikarya</taxon>
        <taxon>Ascomycota</taxon>
        <taxon>Pezizomycotina</taxon>
        <taxon>Sordariomycetes</taxon>
        <taxon>Xylariomycetidae</taxon>
        <taxon>Xylariales</taxon>
        <taxon>Xylariaceae</taxon>
        <taxon>Xylaria</taxon>
    </lineage>
</organism>
<dbReference type="Gene3D" id="3.40.50.1820">
    <property type="entry name" value="alpha/beta hydrolase"/>
    <property type="match status" value="1"/>
</dbReference>
<dbReference type="Proteomes" id="UP000286045">
    <property type="component" value="Unassembled WGS sequence"/>
</dbReference>
<comment type="similarity">
    <text evidence="1">Belongs to the polyketide transferase af380 family.</text>
</comment>
<protein>
    <recommendedName>
        <fullName evidence="2">AB hydrolase-1 domain-containing protein</fullName>
    </recommendedName>
</protein>
<dbReference type="InterPro" id="IPR051411">
    <property type="entry name" value="Polyketide_trans_af380"/>
</dbReference>
<dbReference type="Gene3D" id="1.10.10.800">
    <property type="match status" value="1"/>
</dbReference>
<evidence type="ECO:0000256" key="1">
    <source>
        <dbReference type="ARBA" id="ARBA00029464"/>
    </source>
</evidence>
<dbReference type="AlphaFoldDB" id="A0A439CSC5"/>
<evidence type="ECO:0000313" key="4">
    <source>
        <dbReference type="Proteomes" id="UP000286045"/>
    </source>
</evidence>
<dbReference type="ESTHER" id="9pezi-a0a439csc5">
    <property type="family name" value="Thiohydrolase"/>
</dbReference>
<dbReference type="STRING" id="363999.A0A439CSC5"/>
<sequence length="307" mass="33785">MASPKQIEFRTVDGLTLRGVVYQALQRGPALVMCPGFNCVKDMAGLPTVAAGFQAAGITALLFDPRCVGLSDGEPRNDINPSKQIEDYSDALTFLGTLPMVDPRKIGFWGTSLSASVALSAAAMDWRAKLVIAACPITEYQYDPEKMQRVLKACIKDRESRVKGNPPFYIPMIDETGENPAGLNFGFDRARASQWSKSGLQLAPTHVNRTTIQSYAYIATWEPWTTWKHLKATPVLFLVPEKDEICSPLKQLQHFDRLTGPKRCHRQGSTGHMDLFEGEHVGSLVELQVAFVVDALTGRVGTPEMDG</sequence>
<evidence type="ECO:0000259" key="2">
    <source>
        <dbReference type="Pfam" id="PF12697"/>
    </source>
</evidence>
<keyword evidence="4" id="KW-1185">Reference proteome</keyword>
<comment type="caution">
    <text evidence="3">The sequence shown here is derived from an EMBL/GenBank/DDBJ whole genome shotgun (WGS) entry which is preliminary data.</text>
</comment>
<dbReference type="Pfam" id="PF12697">
    <property type="entry name" value="Abhydrolase_6"/>
    <property type="match status" value="1"/>
</dbReference>
<evidence type="ECO:0000313" key="3">
    <source>
        <dbReference type="EMBL" id="RWA05040.1"/>
    </source>
</evidence>
<dbReference type="InterPro" id="IPR029058">
    <property type="entry name" value="AB_hydrolase_fold"/>
</dbReference>